<dbReference type="InterPro" id="IPR015424">
    <property type="entry name" value="PyrdxlP-dep_Trfase"/>
</dbReference>
<dbReference type="GO" id="GO:0019450">
    <property type="term" value="P:L-cysteine catabolic process to pyruvate"/>
    <property type="evidence" value="ECO:0007669"/>
    <property type="project" value="TreeGrafter"/>
</dbReference>
<sequence length="394" mass="43637">MINDTKIVNAGRKSKWTRGVVNPPVERASTVVFNTVKEMNYATVNRGNQVLFYGRRGTSTAFAFADAMTDLEGGAGCAIYPSGTAAITNAILSFVKTGDHILMVDTAYEPTRDFCDKILVNIGVETTYYDPTIGRDIAELIKENTRLIFLESPGSITMEVQDVPGIAEVAHQHGCMVMLDNTWAAGVNFQPFDYGVDISIQAATKYIVGHSDVMLGTAIATEEYWPQLRENSYLMGQCTSPDDLYLAMRGIRTLGVRLKQHQTSALKVANWLATRDEVDVILHPAFESCPGHEYFKRDFTGANGLFSFVLTRGDKQSLNALLDGMEHFKMGYSWGGFESLILGNTNVGRLRTATKWNYEYPLIRLHIGLEDVDDLIADLARGFDRLNAALENKA</sequence>
<comment type="similarity">
    <text evidence="2 9">Belongs to the trans-sulfuration enzymes family.</text>
</comment>
<dbReference type="RefSeq" id="WP_146799871.1">
    <property type="nucleotide sequence ID" value="NZ_VOLP01000016.1"/>
</dbReference>
<dbReference type="InterPro" id="IPR015422">
    <property type="entry name" value="PyrdxlP-dep_Trfase_small"/>
</dbReference>
<evidence type="ECO:0000313" key="11">
    <source>
        <dbReference type="EMBL" id="TWX67538.1"/>
    </source>
</evidence>
<dbReference type="EMBL" id="VOLQ01000013">
    <property type="protein sequence ID" value="TWX67538.1"/>
    <property type="molecule type" value="Genomic_DNA"/>
</dbReference>
<protein>
    <submittedName>
        <fullName evidence="11">Cystathionine beta-lyase</fullName>
        <ecNumber evidence="11">4.4.1.8</ecNumber>
    </submittedName>
</protein>
<proteinExistence type="inferred from homology"/>
<dbReference type="InterPro" id="IPR006233">
    <property type="entry name" value="Cys_b_lyase_bac"/>
</dbReference>
<evidence type="ECO:0000256" key="6">
    <source>
        <dbReference type="ARBA" id="ARBA00047517"/>
    </source>
</evidence>
<dbReference type="Gene3D" id="3.90.1150.10">
    <property type="entry name" value="Aspartate Aminotransferase, domain 1"/>
    <property type="match status" value="1"/>
</dbReference>
<comment type="cofactor">
    <cofactor evidence="1 9">
        <name>pyridoxal 5'-phosphate</name>
        <dbReference type="ChEBI" id="CHEBI:597326"/>
    </cofactor>
</comment>
<dbReference type="GO" id="GO:0047804">
    <property type="term" value="F:cysteine-S-conjugate beta-lyase activity"/>
    <property type="evidence" value="ECO:0007669"/>
    <property type="project" value="UniProtKB-EC"/>
</dbReference>
<accession>A0A5C6QFG5</accession>
<gene>
    <name evidence="10" type="ORF">ESZ26_12770</name>
    <name evidence="11" type="ORF">ESZ27_08640</name>
</gene>
<keyword evidence="12" id="KW-1185">Reference proteome</keyword>
<keyword evidence="3 8" id="KW-0663">Pyridoxal phosphate</keyword>
<dbReference type="PANTHER" id="PTHR43500">
    <property type="entry name" value="CYSTATHIONINE BETA-LYASE-RELATED"/>
    <property type="match status" value="1"/>
</dbReference>
<dbReference type="EMBL" id="VOLR01000017">
    <property type="protein sequence ID" value="TWX57836.1"/>
    <property type="molecule type" value="Genomic_DNA"/>
</dbReference>
<evidence type="ECO:0000256" key="9">
    <source>
        <dbReference type="RuleBase" id="RU362118"/>
    </source>
</evidence>
<dbReference type="Proteomes" id="UP000321525">
    <property type="component" value="Unassembled WGS sequence"/>
</dbReference>
<dbReference type="PIRSF" id="PIRSF001434">
    <property type="entry name" value="CGS"/>
    <property type="match status" value="1"/>
</dbReference>
<dbReference type="GO" id="GO:0030170">
    <property type="term" value="F:pyridoxal phosphate binding"/>
    <property type="evidence" value="ECO:0007669"/>
    <property type="project" value="InterPro"/>
</dbReference>
<dbReference type="FunFam" id="3.40.640.10:FF:000046">
    <property type="entry name" value="Cystathionine gamma-lyase"/>
    <property type="match status" value="1"/>
</dbReference>
<dbReference type="SUPFAM" id="SSF53383">
    <property type="entry name" value="PLP-dependent transferases"/>
    <property type="match status" value="1"/>
</dbReference>
<evidence type="ECO:0000313" key="13">
    <source>
        <dbReference type="Proteomes" id="UP000321917"/>
    </source>
</evidence>
<dbReference type="InterPro" id="IPR054542">
    <property type="entry name" value="Cys_met_metab_PP"/>
</dbReference>
<comment type="pathway">
    <text evidence="5">Amino-acid biosynthesis; L-methionine biosynthesis via de novo pathway; L-homocysteine from L-cystathionine: step 1/1.</text>
</comment>
<dbReference type="Gene3D" id="3.40.640.10">
    <property type="entry name" value="Type I PLP-dependent aspartate aminotransferase-like (Major domain)"/>
    <property type="match status" value="1"/>
</dbReference>
<dbReference type="GO" id="GO:0019346">
    <property type="term" value="P:transsulfuration"/>
    <property type="evidence" value="ECO:0007669"/>
    <property type="project" value="InterPro"/>
</dbReference>
<evidence type="ECO:0000256" key="8">
    <source>
        <dbReference type="PIRSR" id="PIRSR001434-2"/>
    </source>
</evidence>
<evidence type="ECO:0000256" key="2">
    <source>
        <dbReference type="ARBA" id="ARBA00009077"/>
    </source>
</evidence>
<evidence type="ECO:0000313" key="10">
    <source>
        <dbReference type="EMBL" id="TWX57836.1"/>
    </source>
</evidence>
<dbReference type="InterPro" id="IPR015421">
    <property type="entry name" value="PyrdxlP-dep_Trfase_major"/>
</dbReference>
<dbReference type="OrthoDB" id="9805807at2"/>
<evidence type="ECO:0000256" key="4">
    <source>
        <dbReference type="ARBA" id="ARBA00023239"/>
    </source>
</evidence>
<dbReference type="InterPro" id="IPR000277">
    <property type="entry name" value="Cys/Met-Metab_PyrdxlP-dep_enz"/>
</dbReference>
<keyword evidence="4 11" id="KW-0456">Lyase</keyword>
<dbReference type="NCBIfam" id="TIGR01324">
    <property type="entry name" value="cysta_beta_ly_B"/>
    <property type="match status" value="1"/>
</dbReference>
<comment type="caution">
    <text evidence="11">The sequence shown here is derived from an EMBL/GenBank/DDBJ whole genome shotgun (WGS) entry which is preliminary data.</text>
</comment>
<comment type="catalytic activity">
    <reaction evidence="7">
        <text>an S-substituted L-cysteine + H2O = a thiol + pyruvate + NH4(+)</text>
        <dbReference type="Rhea" id="RHEA:18121"/>
        <dbReference type="ChEBI" id="CHEBI:15361"/>
        <dbReference type="ChEBI" id="CHEBI:15377"/>
        <dbReference type="ChEBI" id="CHEBI:28938"/>
        <dbReference type="ChEBI" id="CHEBI:29256"/>
        <dbReference type="ChEBI" id="CHEBI:58717"/>
        <dbReference type="EC" id="4.4.1.13"/>
    </reaction>
</comment>
<dbReference type="Proteomes" id="UP000321917">
    <property type="component" value="Unassembled WGS sequence"/>
</dbReference>
<feature type="modified residue" description="N6-(pyridoxal phosphate)lysine" evidence="8">
    <location>
        <position position="205"/>
    </location>
</feature>
<evidence type="ECO:0000256" key="7">
    <source>
        <dbReference type="ARBA" id="ARBA00047625"/>
    </source>
</evidence>
<dbReference type="NCBIfam" id="NF006538">
    <property type="entry name" value="PRK09028.1"/>
    <property type="match status" value="1"/>
</dbReference>
<dbReference type="PROSITE" id="PS00868">
    <property type="entry name" value="CYS_MET_METAB_PP"/>
    <property type="match status" value="1"/>
</dbReference>
<comment type="catalytic activity">
    <reaction evidence="6">
        <text>L,L-cystathionine + H2O = L-homocysteine + pyruvate + NH4(+)</text>
        <dbReference type="Rhea" id="RHEA:13965"/>
        <dbReference type="ChEBI" id="CHEBI:15361"/>
        <dbReference type="ChEBI" id="CHEBI:15377"/>
        <dbReference type="ChEBI" id="CHEBI:28938"/>
        <dbReference type="ChEBI" id="CHEBI:58161"/>
        <dbReference type="ChEBI" id="CHEBI:58199"/>
    </reaction>
</comment>
<dbReference type="EC" id="4.4.1.8" evidence="11"/>
<evidence type="ECO:0000256" key="1">
    <source>
        <dbReference type="ARBA" id="ARBA00001933"/>
    </source>
</evidence>
<evidence type="ECO:0000313" key="12">
    <source>
        <dbReference type="Proteomes" id="UP000321525"/>
    </source>
</evidence>
<dbReference type="PANTHER" id="PTHR43500:SF1">
    <property type="entry name" value="CYSTATHIONINE BETA-LYASE-RELATED"/>
    <property type="match status" value="1"/>
</dbReference>
<reference evidence="11 13" key="1">
    <citation type="submission" date="2019-07" db="EMBL/GenBank/DDBJ databases">
        <title>Genomes of sea-ice associated Colwellia species.</title>
        <authorList>
            <person name="Bowman J.P."/>
        </authorList>
    </citation>
    <scope>NUCLEOTIDE SEQUENCE [LARGE SCALE GENOMIC DNA]</scope>
    <source>
        <strain evidence="10 12">ACAM 607</strain>
        <strain evidence="11 13">IC036</strain>
    </source>
</reference>
<dbReference type="Pfam" id="PF01053">
    <property type="entry name" value="Cys_Met_Meta_PP"/>
    <property type="match status" value="1"/>
</dbReference>
<dbReference type="AlphaFoldDB" id="A0A5C6QFG5"/>
<evidence type="ECO:0000256" key="3">
    <source>
        <dbReference type="ARBA" id="ARBA00022898"/>
    </source>
</evidence>
<evidence type="ECO:0000256" key="5">
    <source>
        <dbReference type="ARBA" id="ARBA00046315"/>
    </source>
</evidence>
<name>A0A5C6QFG5_9GAMM</name>
<organism evidence="11 13">
    <name type="scientific">Colwellia hornerae</name>
    <dbReference type="NCBI Taxonomy" id="89402"/>
    <lineage>
        <taxon>Bacteria</taxon>
        <taxon>Pseudomonadati</taxon>
        <taxon>Pseudomonadota</taxon>
        <taxon>Gammaproteobacteria</taxon>
        <taxon>Alteromonadales</taxon>
        <taxon>Colwelliaceae</taxon>
        <taxon>Colwellia</taxon>
    </lineage>
</organism>